<reference evidence="9 10" key="1">
    <citation type="submission" date="2020-01" db="EMBL/GenBank/DDBJ databases">
        <authorList>
            <consortium name="DOE Joint Genome Institute"/>
            <person name="Haridas S."/>
            <person name="Albert R."/>
            <person name="Binder M."/>
            <person name="Bloem J."/>
            <person name="Labutti K."/>
            <person name="Salamov A."/>
            <person name="Andreopoulos B."/>
            <person name="Baker S.E."/>
            <person name="Barry K."/>
            <person name="Bills G."/>
            <person name="Bluhm B.H."/>
            <person name="Cannon C."/>
            <person name="Castanera R."/>
            <person name="Culley D.E."/>
            <person name="Daum C."/>
            <person name="Ezra D."/>
            <person name="Gonzalez J.B."/>
            <person name="Henrissat B."/>
            <person name="Kuo A."/>
            <person name="Liang C."/>
            <person name="Lipzen A."/>
            <person name="Lutzoni F."/>
            <person name="Magnuson J."/>
            <person name="Mondo S."/>
            <person name="Nolan M."/>
            <person name="Ohm R."/>
            <person name="Pangilinan J."/>
            <person name="Park H.-J.H."/>
            <person name="Ramirez L."/>
            <person name="Alfaro M."/>
            <person name="Sun H."/>
            <person name="Tritt A."/>
            <person name="Yoshinaga Y."/>
            <person name="Zwiers L.-H.L."/>
            <person name="Turgeon B.G."/>
            <person name="Goodwin S.B."/>
            <person name="Spatafora J.W."/>
            <person name="Crous P.W."/>
            <person name="Grigoriev I.V."/>
        </authorList>
    </citation>
    <scope>NUCLEOTIDE SEQUENCE [LARGE SCALE GENOMIC DNA]</scope>
    <source>
        <strain evidence="9 10">CBS 611.86</strain>
    </source>
</reference>
<keyword evidence="4 8" id="KW-0732">Signal</keyword>
<keyword evidence="7" id="KW-0472">Membrane</keyword>
<proteinExistence type="predicted"/>
<keyword evidence="3" id="KW-0964">Secreted</keyword>
<accession>A0A7C8I5H6</accession>
<keyword evidence="2" id="KW-0134">Cell wall</keyword>
<evidence type="ECO:0000256" key="4">
    <source>
        <dbReference type="ARBA" id="ARBA00022729"/>
    </source>
</evidence>
<comment type="caution">
    <text evidence="9">The sequence shown here is derived from an EMBL/GenBank/DDBJ whole genome shotgun (WGS) entry which is preliminary data.</text>
</comment>
<keyword evidence="7" id="KW-1133">Transmembrane helix</keyword>
<comment type="subcellular location">
    <subcellularLocation>
        <location evidence="1">Secreted</location>
        <location evidence="1">Cell wall</location>
    </subcellularLocation>
</comment>
<gene>
    <name evidence="9" type="ORF">BDV95DRAFT_612523</name>
</gene>
<dbReference type="InterPro" id="IPR036941">
    <property type="entry name" value="Rcpt_L-dom_sf"/>
</dbReference>
<evidence type="ECO:0000313" key="10">
    <source>
        <dbReference type="Proteomes" id="UP000481861"/>
    </source>
</evidence>
<dbReference type="AlphaFoldDB" id="A0A7C8I5H6"/>
<organism evidence="9 10">
    <name type="scientific">Massariosphaeria phaeospora</name>
    <dbReference type="NCBI Taxonomy" id="100035"/>
    <lineage>
        <taxon>Eukaryota</taxon>
        <taxon>Fungi</taxon>
        <taxon>Dikarya</taxon>
        <taxon>Ascomycota</taxon>
        <taxon>Pezizomycotina</taxon>
        <taxon>Dothideomycetes</taxon>
        <taxon>Pleosporomycetidae</taxon>
        <taxon>Pleosporales</taxon>
        <taxon>Pleosporales incertae sedis</taxon>
        <taxon>Massariosphaeria</taxon>
    </lineage>
</organism>
<evidence type="ECO:0008006" key="11">
    <source>
        <dbReference type="Google" id="ProtNLM"/>
    </source>
</evidence>
<evidence type="ECO:0000256" key="7">
    <source>
        <dbReference type="SAM" id="Phobius"/>
    </source>
</evidence>
<dbReference type="SUPFAM" id="SSF52058">
    <property type="entry name" value="L domain-like"/>
    <property type="match status" value="1"/>
</dbReference>
<dbReference type="GO" id="GO:0009986">
    <property type="term" value="C:cell surface"/>
    <property type="evidence" value="ECO:0007669"/>
    <property type="project" value="TreeGrafter"/>
</dbReference>
<evidence type="ECO:0000313" key="9">
    <source>
        <dbReference type="EMBL" id="KAF2865650.1"/>
    </source>
</evidence>
<evidence type="ECO:0000256" key="5">
    <source>
        <dbReference type="ARBA" id="ARBA00023180"/>
    </source>
</evidence>
<evidence type="ECO:0000256" key="8">
    <source>
        <dbReference type="SAM" id="SignalP"/>
    </source>
</evidence>
<keyword evidence="10" id="KW-1185">Reference proteome</keyword>
<dbReference type="GO" id="GO:0009277">
    <property type="term" value="C:fungal-type cell wall"/>
    <property type="evidence" value="ECO:0007669"/>
    <property type="project" value="TreeGrafter"/>
</dbReference>
<feature type="chain" id="PRO_5028916039" description="Receptor L-domain domain-containing protein" evidence="8">
    <location>
        <begin position="21"/>
        <end position="468"/>
    </location>
</feature>
<dbReference type="EMBL" id="JAADJZ010000032">
    <property type="protein sequence ID" value="KAF2865650.1"/>
    <property type="molecule type" value="Genomic_DNA"/>
</dbReference>
<evidence type="ECO:0000256" key="3">
    <source>
        <dbReference type="ARBA" id="ARBA00022525"/>
    </source>
</evidence>
<dbReference type="Gene3D" id="3.80.20.20">
    <property type="entry name" value="Receptor L-domain"/>
    <property type="match status" value="1"/>
</dbReference>
<dbReference type="Proteomes" id="UP000481861">
    <property type="component" value="Unassembled WGS sequence"/>
</dbReference>
<evidence type="ECO:0000256" key="6">
    <source>
        <dbReference type="SAM" id="MobiDB-lite"/>
    </source>
</evidence>
<name>A0A7C8I5H6_9PLEO</name>
<dbReference type="PANTHER" id="PTHR31018:SF3">
    <property type="entry name" value="RECEPTOR PROTEIN-TYROSINE KINASE"/>
    <property type="match status" value="1"/>
</dbReference>
<protein>
    <recommendedName>
        <fullName evidence="11">Receptor L-domain domain-containing protein</fullName>
    </recommendedName>
</protein>
<dbReference type="GO" id="GO:0005886">
    <property type="term" value="C:plasma membrane"/>
    <property type="evidence" value="ECO:0007669"/>
    <property type="project" value="TreeGrafter"/>
</dbReference>
<dbReference type="InterPro" id="IPR051648">
    <property type="entry name" value="CWI-Assembly_Regulator"/>
</dbReference>
<evidence type="ECO:0000256" key="2">
    <source>
        <dbReference type="ARBA" id="ARBA00022512"/>
    </source>
</evidence>
<keyword evidence="5" id="KW-0325">Glycoprotein</keyword>
<sequence>MRLRWWAISCATLLIDVALCQDACSKPDATTTISNAGQLSTLLSSCKIFDGSIAIAASDARDLRLVDLDNLEEITGDLVVANNTQLERLASQTLVKIGGDLRLNECPQMDELKMPKLTRVGRMLWSSLPNLQDYEFDAGIDSVSRVDISNTQLQALTGLNIKAADEIFITNNPYMLNISILLNNVGKSLVIKDNGPLNVEFPNLLWANNMTLSEIASISMPRLNYVNDSFRTSHSAFFAFDVPSLSVIKGTLALNDVWNVTTVNLPGLLSAGGLEIRNNTDLTVVSFGQLATVTGNVNISGHFSNISTYALQSVTGDFHLATSNSSFDCEDFDYLKSIESIKGVYQCEGRHPDPSLFDPTTPTDERLKPALSTGAKAGIGVGAAVAAAAIIGGGLLYLLRRKKRVAEMDGTGDKALEYQALGELDSKKQEPLELGHGKEAQELAAEHGVSEASPTQPVRSVAGTHELP</sequence>
<evidence type="ECO:0000256" key="1">
    <source>
        <dbReference type="ARBA" id="ARBA00004191"/>
    </source>
</evidence>
<keyword evidence="7" id="KW-0812">Transmembrane</keyword>
<feature type="transmembrane region" description="Helical" evidence="7">
    <location>
        <begin position="377"/>
        <end position="399"/>
    </location>
</feature>
<dbReference type="OrthoDB" id="536881at2759"/>
<feature type="compositionally biased region" description="Basic and acidic residues" evidence="6">
    <location>
        <begin position="426"/>
        <end position="449"/>
    </location>
</feature>
<feature type="region of interest" description="Disordered" evidence="6">
    <location>
        <begin position="426"/>
        <end position="468"/>
    </location>
</feature>
<dbReference type="GO" id="GO:0031505">
    <property type="term" value="P:fungal-type cell wall organization"/>
    <property type="evidence" value="ECO:0007669"/>
    <property type="project" value="TreeGrafter"/>
</dbReference>
<dbReference type="PANTHER" id="PTHR31018">
    <property type="entry name" value="SPORULATION-SPECIFIC PROTEIN-RELATED"/>
    <property type="match status" value="1"/>
</dbReference>
<feature type="signal peptide" evidence="8">
    <location>
        <begin position="1"/>
        <end position="20"/>
    </location>
</feature>